<feature type="compositionally biased region" description="Polar residues" evidence="12">
    <location>
        <begin position="60"/>
        <end position="75"/>
    </location>
</feature>
<feature type="domain" description="Doublecortin" evidence="14">
    <location>
        <begin position="292"/>
        <end position="367"/>
    </location>
</feature>
<dbReference type="EC" id="2.7.11.1" evidence="2"/>
<dbReference type="PROSITE" id="PS50309">
    <property type="entry name" value="DC"/>
    <property type="match status" value="2"/>
</dbReference>
<dbReference type="InterPro" id="IPR011009">
    <property type="entry name" value="Kinase-like_dom_sf"/>
</dbReference>
<dbReference type="Proteomes" id="UP000318571">
    <property type="component" value="Chromosome 4"/>
</dbReference>
<dbReference type="FunFam" id="3.30.200.20:FF:000042">
    <property type="entry name" value="Aurora kinase A"/>
    <property type="match status" value="1"/>
</dbReference>
<evidence type="ECO:0000256" key="2">
    <source>
        <dbReference type="ARBA" id="ARBA00012513"/>
    </source>
</evidence>
<dbReference type="SMART" id="SM00220">
    <property type="entry name" value="S_TKc"/>
    <property type="match status" value="1"/>
</dbReference>
<dbReference type="GO" id="GO:0005524">
    <property type="term" value="F:ATP binding"/>
    <property type="evidence" value="ECO:0007669"/>
    <property type="project" value="UniProtKB-UniRule"/>
</dbReference>
<evidence type="ECO:0000256" key="7">
    <source>
        <dbReference type="ARBA" id="ARBA00022840"/>
    </source>
</evidence>
<gene>
    <name evidence="15" type="ORF">TCAL_03075</name>
</gene>
<evidence type="ECO:0000256" key="6">
    <source>
        <dbReference type="ARBA" id="ARBA00022777"/>
    </source>
</evidence>
<keyword evidence="16" id="KW-1185">Reference proteome</keyword>
<accession>A0A553NQZ5</accession>
<dbReference type="PANTHER" id="PTHR24347">
    <property type="entry name" value="SERINE/THREONINE-PROTEIN KINASE"/>
    <property type="match status" value="1"/>
</dbReference>
<evidence type="ECO:0000256" key="10">
    <source>
        <dbReference type="ARBA" id="ARBA00048679"/>
    </source>
</evidence>
<dbReference type="Pfam" id="PF03607">
    <property type="entry name" value="DCX"/>
    <property type="match status" value="2"/>
</dbReference>
<evidence type="ECO:0000259" key="14">
    <source>
        <dbReference type="PROSITE" id="PS50309"/>
    </source>
</evidence>
<keyword evidence="4" id="KW-0808">Transferase</keyword>
<dbReference type="GO" id="GO:0035556">
    <property type="term" value="P:intracellular signal transduction"/>
    <property type="evidence" value="ECO:0007669"/>
    <property type="project" value="InterPro"/>
</dbReference>
<dbReference type="PROSITE" id="PS00108">
    <property type="entry name" value="PROTEIN_KINASE_ST"/>
    <property type="match status" value="1"/>
</dbReference>
<evidence type="ECO:0000259" key="13">
    <source>
        <dbReference type="PROSITE" id="PS50011"/>
    </source>
</evidence>
<dbReference type="CDD" id="cd14095">
    <property type="entry name" value="STKc_DCKL"/>
    <property type="match status" value="1"/>
</dbReference>
<dbReference type="SMART" id="SM00537">
    <property type="entry name" value="DCX"/>
    <property type="match status" value="2"/>
</dbReference>
<evidence type="ECO:0000256" key="4">
    <source>
        <dbReference type="ARBA" id="ARBA00022679"/>
    </source>
</evidence>
<feature type="domain" description="Protein kinase" evidence="13">
    <location>
        <begin position="454"/>
        <end position="712"/>
    </location>
</feature>
<keyword evidence="3" id="KW-0723">Serine/threonine-protein kinase</keyword>
<evidence type="ECO:0000256" key="11">
    <source>
        <dbReference type="PROSITE-ProRule" id="PRU10141"/>
    </source>
</evidence>
<feature type="region of interest" description="Disordered" evidence="12">
    <location>
        <begin position="12"/>
        <end position="80"/>
    </location>
</feature>
<evidence type="ECO:0000313" key="16">
    <source>
        <dbReference type="Proteomes" id="UP000318571"/>
    </source>
</evidence>
<dbReference type="InterPro" id="IPR036572">
    <property type="entry name" value="Doublecortin_dom_sf"/>
</dbReference>
<comment type="similarity">
    <text evidence="1">Belongs to the protein kinase superfamily. CAMK Ser/Thr protein kinase family. CaMK subfamily.</text>
</comment>
<keyword evidence="5 11" id="KW-0547">Nucleotide-binding</keyword>
<comment type="caution">
    <text evidence="15">The sequence shown here is derived from an EMBL/GenBank/DDBJ whole genome shotgun (WGS) entry which is preliminary data.</text>
</comment>
<dbReference type="InterPro" id="IPR008271">
    <property type="entry name" value="Ser/Thr_kinase_AS"/>
</dbReference>
<feature type="region of interest" description="Disordered" evidence="12">
    <location>
        <begin position="389"/>
        <end position="437"/>
    </location>
</feature>
<keyword evidence="7 11" id="KW-0067">ATP-binding</keyword>
<dbReference type="GO" id="GO:0004674">
    <property type="term" value="F:protein serine/threonine kinase activity"/>
    <property type="evidence" value="ECO:0007669"/>
    <property type="project" value="UniProtKB-KW"/>
</dbReference>
<reference evidence="15 16" key="1">
    <citation type="journal article" date="2018" name="Nat. Ecol. Evol.">
        <title>Genomic signatures of mitonuclear coevolution across populations of Tigriopus californicus.</title>
        <authorList>
            <person name="Barreto F.S."/>
            <person name="Watson E.T."/>
            <person name="Lima T.G."/>
            <person name="Willett C.S."/>
            <person name="Edmands S."/>
            <person name="Li W."/>
            <person name="Burton R.S."/>
        </authorList>
    </citation>
    <scope>NUCLEOTIDE SEQUENCE [LARGE SCALE GENOMIC DNA]</scope>
    <source>
        <strain evidence="15 16">San Diego</strain>
    </source>
</reference>
<dbReference type="SUPFAM" id="SSF89837">
    <property type="entry name" value="Doublecortin (DC)"/>
    <property type="match status" value="2"/>
</dbReference>
<comment type="catalytic activity">
    <reaction evidence="10">
        <text>L-seryl-[protein] + ATP = O-phospho-L-seryl-[protein] + ADP + H(+)</text>
        <dbReference type="Rhea" id="RHEA:17989"/>
        <dbReference type="Rhea" id="RHEA-COMP:9863"/>
        <dbReference type="Rhea" id="RHEA-COMP:11604"/>
        <dbReference type="ChEBI" id="CHEBI:15378"/>
        <dbReference type="ChEBI" id="CHEBI:29999"/>
        <dbReference type="ChEBI" id="CHEBI:30616"/>
        <dbReference type="ChEBI" id="CHEBI:83421"/>
        <dbReference type="ChEBI" id="CHEBI:456216"/>
        <dbReference type="EC" id="2.7.11.1"/>
    </reaction>
</comment>
<dbReference type="InterPro" id="IPR003533">
    <property type="entry name" value="Doublecortin_dom"/>
</dbReference>
<evidence type="ECO:0000256" key="12">
    <source>
        <dbReference type="SAM" id="MobiDB-lite"/>
    </source>
</evidence>
<evidence type="ECO:0000313" key="15">
    <source>
        <dbReference type="EMBL" id="TRY67830.1"/>
    </source>
</evidence>
<dbReference type="Gene3D" id="3.30.200.20">
    <property type="entry name" value="Phosphorylase Kinase, domain 1"/>
    <property type="match status" value="1"/>
</dbReference>
<dbReference type="Pfam" id="PF00069">
    <property type="entry name" value="Pkinase"/>
    <property type="match status" value="1"/>
</dbReference>
<evidence type="ECO:0000256" key="3">
    <source>
        <dbReference type="ARBA" id="ARBA00022527"/>
    </source>
</evidence>
<comment type="catalytic activity">
    <reaction evidence="9">
        <text>L-threonyl-[protein] + ATP = O-phospho-L-threonyl-[protein] + ADP + H(+)</text>
        <dbReference type="Rhea" id="RHEA:46608"/>
        <dbReference type="Rhea" id="RHEA-COMP:11060"/>
        <dbReference type="Rhea" id="RHEA-COMP:11605"/>
        <dbReference type="ChEBI" id="CHEBI:15378"/>
        <dbReference type="ChEBI" id="CHEBI:30013"/>
        <dbReference type="ChEBI" id="CHEBI:30616"/>
        <dbReference type="ChEBI" id="CHEBI:61977"/>
        <dbReference type="ChEBI" id="CHEBI:456216"/>
        <dbReference type="EC" id="2.7.11.1"/>
    </reaction>
</comment>
<sequence>MTVPEAMADVINGNLDHHNTKPLGYTTTPNGKMAVSKSDRIHSSSTSPGSASGRSSTSSLHTVGTNQMNGSNSSQQRKKVSINEHPVTFASSNRSPRELSAKLAASTNNLTNASVPANSLANSNHRTSLLHISAEKRARKVRFFINNDKFFKGATIAVSCEKFRTFDKLLEHLTRIMCNQVTLPNGVRFIFALDGKAVQQVEGLLHEENYVCSSLAQFKKIDYLKIAQQDDHQWNRIKREDYYLGNGKSTHNALKRDAYKQSGHSKSFGLTKSAHHESSSTVSEVRFQMKPKIIAVLRGGMKPRRAFRVLLNHRNTKSFETILGDLTALVKLDSGAVRKVFALDGKPVIGVADFVEPEVFIVYGSDKNIQSIIKSPNLDAQYEKFASASSQNASPKTSRKKFLSSRHPVNRSAGKSRKSSKSRDSPRSNGDSSQYTLGHASSAQQYPNEVASKYLVGDIIGDGNFAVVRKCMSKKTKVEYALKIIEKSKCQGKEHMIESEIEILNAVSHSYIIQLIEVFDTPEEKYLVTEYVKGGDLFDAIAMDTKYSEEVSRGMVRDLTSALKYLHDKMIVHRDIKPENLLVVDLPQQGMKSLKLGDFGLAQVVTEPLFTVCGTPTYVAPEILAETGYGVKVDVWATGVIMYILLVGFPPFSSRTNNQEELFDQILSGLFEFNSPDWDDISYRAKELISWMLQVDPLQRYSAFEILEHPWTKGAQKEE</sequence>
<feature type="domain" description="Doublecortin" evidence="14">
    <location>
        <begin position="139"/>
        <end position="224"/>
    </location>
</feature>
<dbReference type="AlphaFoldDB" id="A0A553NQZ5"/>
<organism evidence="15 16">
    <name type="scientific">Tigriopus californicus</name>
    <name type="common">Marine copepod</name>
    <dbReference type="NCBI Taxonomy" id="6832"/>
    <lineage>
        <taxon>Eukaryota</taxon>
        <taxon>Metazoa</taxon>
        <taxon>Ecdysozoa</taxon>
        <taxon>Arthropoda</taxon>
        <taxon>Crustacea</taxon>
        <taxon>Multicrustacea</taxon>
        <taxon>Hexanauplia</taxon>
        <taxon>Copepoda</taxon>
        <taxon>Harpacticoida</taxon>
        <taxon>Harpacticidae</taxon>
        <taxon>Tigriopus</taxon>
    </lineage>
</organism>
<evidence type="ECO:0000256" key="8">
    <source>
        <dbReference type="ARBA" id="ARBA00031092"/>
    </source>
</evidence>
<dbReference type="Gene3D" id="1.10.510.10">
    <property type="entry name" value="Transferase(Phosphotransferase) domain 1"/>
    <property type="match status" value="1"/>
</dbReference>
<proteinExistence type="inferred from homology"/>
<dbReference type="EMBL" id="VCGU01000011">
    <property type="protein sequence ID" value="TRY67830.1"/>
    <property type="molecule type" value="Genomic_DNA"/>
</dbReference>
<dbReference type="OMA" id="LMTECKV"/>
<evidence type="ECO:0000256" key="5">
    <source>
        <dbReference type="ARBA" id="ARBA00022741"/>
    </source>
</evidence>
<evidence type="ECO:0000256" key="9">
    <source>
        <dbReference type="ARBA" id="ARBA00047899"/>
    </source>
</evidence>
<dbReference type="STRING" id="6832.A0A553NQZ5"/>
<evidence type="ECO:0000256" key="1">
    <source>
        <dbReference type="ARBA" id="ARBA00005354"/>
    </source>
</evidence>
<name>A0A553NQZ5_TIGCA</name>
<dbReference type="FunFam" id="1.10.510.10:FF:000066">
    <property type="entry name" value="Serine/threonine-protein kinase DCLK1 isoform 2"/>
    <property type="match status" value="1"/>
</dbReference>
<keyword evidence="6" id="KW-0418">Kinase</keyword>
<dbReference type="InterPro" id="IPR017441">
    <property type="entry name" value="Protein_kinase_ATP_BS"/>
</dbReference>
<dbReference type="Gene3D" id="3.10.20.230">
    <property type="entry name" value="Doublecortin domain"/>
    <property type="match status" value="2"/>
</dbReference>
<feature type="compositionally biased region" description="Low complexity" evidence="12">
    <location>
        <begin position="43"/>
        <end position="59"/>
    </location>
</feature>
<dbReference type="InterPro" id="IPR000719">
    <property type="entry name" value="Prot_kinase_dom"/>
</dbReference>
<dbReference type="SUPFAM" id="SSF56112">
    <property type="entry name" value="Protein kinase-like (PK-like)"/>
    <property type="match status" value="1"/>
</dbReference>
<feature type="binding site" evidence="11">
    <location>
        <position position="483"/>
    </location>
    <ligand>
        <name>ATP</name>
        <dbReference type="ChEBI" id="CHEBI:30616"/>
    </ligand>
</feature>
<dbReference type="PROSITE" id="PS00107">
    <property type="entry name" value="PROTEIN_KINASE_ATP"/>
    <property type="match status" value="1"/>
</dbReference>
<dbReference type="PROSITE" id="PS50011">
    <property type="entry name" value="PROTEIN_KINASE_DOM"/>
    <property type="match status" value="1"/>
</dbReference>
<protein>
    <recommendedName>
        <fullName evidence="2">non-specific serine/threonine protein kinase</fullName>
        <ecNumber evidence="2">2.7.11.1</ecNumber>
    </recommendedName>
    <alternativeName>
        <fullName evidence="8">Doublecortin-like and CAM kinase-like protein</fullName>
    </alternativeName>
</protein>